<proteinExistence type="predicted"/>
<feature type="region of interest" description="Disordered" evidence="1">
    <location>
        <begin position="71"/>
        <end position="101"/>
    </location>
</feature>
<name>A0A0F7V2C0_TOXGV</name>
<accession>A0A0F7V2C0</accession>
<feature type="region of interest" description="Disordered" evidence="1">
    <location>
        <begin position="693"/>
        <end position="842"/>
    </location>
</feature>
<feature type="compositionally biased region" description="Polar residues" evidence="1">
    <location>
        <begin position="80"/>
        <end position="99"/>
    </location>
</feature>
<feature type="region of interest" description="Disordered" evidence="1">
    <location>
        <begin position="141"/>
        <end position="203"/>
    </location>
</feature>
<gene>
    <name evidence="2" type="ORF">BN1205_072970</name>
</gene>
<evidence type="ECO:0000256" key="1">
    <source>
        <dbReference type="SAM" id="MobiDB-lite"/>
    </source>
</evidence>
<feature type="compositionally biased region" description="Basic and acidic residues" evidence="1">
    <location>
        <begin position="141"/>
        <end position="155"/>
    </location>
</feature>
<sequence>MPEVNCFGAEPAFCNPSKCIFNLRLRGASPLVSIFVLTLLVAAPKLSPQWATATTVLKDQGFHAAIHHLGNNREGRRPESSSWGFSGNLTHARGNQSPSAPRFAAIPKSVELSSFLQTDASPSSGGIWAGVKKYVELGTSGERHVAQDDNEKKTTNGDTAQGDMPSQEGATAAEAQPQEAKESEDAFSHETTGKVETETENKSEVYRHMAQEELRSARADLVKQTNGTPEEYEETGSFPSLCGSWQTVPSSPHFSSNKEFTRYSQQNASLLEGESDTADPLPYPTCQWLPRRGIHISERRTYGFKPNVVSIERLEFHSEEGCLPKHLAKVWRYSGYWDPQSAAKDPQTKSEEIPAKLSWSRVNIKMEVNALSRSQHLAPPDARSGEPTPVEAECLGDGDRMWIPPVRHMHLDLRDTCTRPHGNFLYSQPVPPEFIITPQEIPVSHEVLAHRLKRRLRARMSILQRKHTNSPDVPRDVSLKSEAEEAIASKWTDAVDQRFATRWRDYLVQQNLWIEKVCQWHLLRESCLVPPPLAGPTPPEHHKDKGDGKKEHESQCYIPSVRHSLTRENGIDYLDVPLFPFTEDAEHVRLRKVGGCNPHLQVDLRQNKDASKLAEEQERHSADEELASVAVTSKSIHPHNHASSPGVNQGAAGGTAIPVPSVTDAKNVNTHERAENAPDAVAPEMLAQNVPTDEAGEQDAAKLGSQDEATIKSVAQDIPVEKATSTDATESVETPVEKIGENSQEEPAAVEQPSSVEGQTEPDQQPSDEEAQKDGAENETPESTGETAETPAAEIPEQEAESAAPAVDASSSDAAGPAATEAPDQETGEANEEASSATEDSS</sequence>
<protein>
    <submittedName>
        <fullName evidence="2">Rhoptry neck protein RON10</fullName>
    </submittedName>
</protein>
<feature type="compositionally biased region" description="Acidic residues" evidence="1">
    <location>
        <begin position="823"/>
        <end position="832"/>
    </location>
</feature>
<feature type="region of interest" description="Disordered" evidence="1">
    <location>
        <begin position="636"/>
        <end position="662"/>
    </location>
</feature>
<reference evidence="2" key="1">
    <citation type="journal article" date="2015" name="PLoS ONE">
        <title>Comprehensive Evaluation of Toxoplasma gondii VEG and Neospora caninum LIV Genomes with Tachyzoite Stage Transcriptome and Proteome Defines Novel Transcript Features.</title>
        <authorList>
            <person name="Ramaprasad A."/>
            <person name="Mourier T."/>
            <person name="Naeem R."/>
            <person name="Malas T.B."/>
            <person name="Moussa E."/>
            <person name="Panigrahi A."/>
            <person name="Vermont S.J."/>
            <person name="Otto T.D."/>
            <person name="Wastling J."/>
            <person name="Pain A."/>
        </authorList>
    </citation>
    <scope>NUCLEOTIDE SEQUENCE</scope>
    <source>
        <strain evidence="2">VEG</strain>
    </source>
</reference>
<dbReference type="AlphaFoldDB" id="A0A0F7V2C0"/>
<organism evidence="2">
    <name type="scientific">Toxoplasma gondii (strain ATCC 50861 / VEG)</name>
    <dbReference type="NCBI Taxonomy" id="432359"/>
    <lineage>
        <taxon>Eukaryota</taxon>
        <taxon>Sar</taxon>
        <taxon>Alveolata</taxon>
        <taxon>Apicomplexa</taxon>
        <taxon>Conoidasida</taxon>
        <taxon>Coccidia</taxon>
        <taxon>Eucoccidiorida</taxon>
        <taxon>Eimeriorina</taxon>
        <taxon>Sarcocystidae</taxon>
        <taxon>Toxoplasma</taxon>
    </lineage>
</organism>
<feature type="region of interest" description="Disordered" evidence="1">
    <location>
        <begin position="532"/>
        <end position="555"/>
    </location>
</feature>
<dbReference type="EMBL" id="LN714497">
    <property type="protein sequence ID" value="CEL74240.1"/>
    <property type="molecule type" value="Genomic_DNA"/>
</dbReference>
<feature type="compositionally biased region" description="Polar residues" evidence="1">
    <location>
        <begin position="833"/>
        <end position="842"/>
    </location>
</feature>
<feature type="compositionally biased region" description="Polar residues" evidence="1">
    <location>
        <begin position="723"/>
        <end position="732"/>
    </location>
</feature>
<feature type="compositionally biased region" description="Polar residues" evidence="1">
    <location>
        <begin position="752"/>
        <end position="765"/>
    </location>
</feature>
<feature type="compositionally biased region" description="Polar residues" evidence="1">
    <location>
        <begin position="636"/>
        <end position="647"/>
    </location>
</feature>
<feature type="compositionally biased region" description="Basic and acidic residues" evidence="1">
    <location>
        <begin position="539"/>
        <end position="554"/>
    </location>
</feature>
<evidence type="ECO:0000313" key="2">
    <source>
        <dbReference type="EMBL" id="CEL74240.1"/>
    </source>
</evidence>
<feature type="compositionally biased region" description="Basic and acidic residues" evidence="1">
    <location>
        <begin position="179"/>
        <end position="203"/>
    </location>
</feature>
<feature type="compositionally biased region" description="Low complexity" evidence="1">
    <location>
        <begin position="781"/>
        <end position="819"/>
    </location>
</feature>